<protein>
    <submittedName>
        <fullName evidence="2">Uncharacterized protein</fullName>
    </submittedName>
</protein>
<sequence length="127" mass="14375">MTLLLHLAHISFLRCFSHTNNTSISGIQQTLRLVQEKNGSLHCDRLRLICKFKRNDKSVSVDRLDSFSVEQAEIAKRVQTCSASLHPDITDLSLPDASDLSPEYSTIKLLELPKEVRQKPCHVTDCK</sequence>
<dbReference type="EMBL" id="MSZS01000005">
    <property type="protein sequence ID" value="PKX92708.1"/>
    <property type="molecule type" value="Genomic_DNA"/>
</dbReference>
<evidence type="ECO:0000313" key="2">
    <source>
        <dbReference type="EMBL" id="PKX92708.1"/>
    </source>
</evidence>
<proteinExistence type="predicted"/>
<dbReference type="Proteomes" id="UP000234474">
    <property type="component" value="Unassembled WGS sequence"/>
</dbReference>
<organism evidence="2 3">
    <name type="scientific">Aspergillus novofumigatus (strain IBT 16806)</name>
    <dbReference type="NCBI Taxonomy" id="1392255"/>
    <lineage>
        <taxon>Eukaryota</taxon>
        <taxon>Fungi</taxon>
        <taxon>Dikarya</taxon>
        <taxon>Ascomycota</taxon>
        <taxon>Pezizomycotina</taxon>
        <taxon>Eurotiomycetes</taxon>
        <taxon>Eurotiomycetidae</taxon>
        <taxon>Eurotiales</taxon>
        <taxon>Aspergillaceae</taxon>
        <taxon>Aspergillus</taxon>
        <taxon>Aspergillus subgen. Fumigati</taxon>
    </lineage>
</organism>
<dbReference type="RefSeq" id="XP_024681303.1">
    <property type="nucleotide sequence ID" value="XM_024821338.1"/>
</dbReference>
<dbReference type="VEuPathDB" id="FungiDB:P174DRAFT_208597"/>
<name>A0A2I1C502_ASPN1</name>
<keyword evidence="3" id="KW-1185">Reference proteome</keyword>
<reference evidence="3" key="1">
    <citation type="journal article" date="2018" name="Proc. Natl. Acad. Sci. U.S.A.">
        <title>Linking secondary metabolites to gene clusters through genome sequencing of six diverse Aspergillus species.</title>
        <authorList>
            <person name="Kaerboelling I."/>
            <person name="Vesth T.C."/>
            <person name="Frisvad J.C."/>
            <person name="Nybo J.L."/>
            <person name="Theobald S."/>
            <person name="Kuo A."/>
            <person name="Bowyer P."/>
            <person name="Matsuda Y."/>
            <person name="Mondo S."/>
            <person name="Lyhne E.K."/>
            <person name="Kogle M.E."/>
            <person name="Clum A."/>
            <person name="Lipzen A."/>
            <person name="Salamov A."/>
            <person name="Ngan C.Y."/>
            <person name="Daum C."/>
            <person name="Chiniquy J."/>
            <person name="Barry K."/>
            <person name="LaButti K."/>
            <person name="Haridas S."/>
            <person name="Simmons B.A."/>
            <person name="Magnuson J.K."/>
            <person name="Mortensen U.H."/>
            <person name="Larsen T.O."/>
            <person name="Grigoriev I.V."/>
            <person name="Baker S.E."/>
            <person name="Andersen M.R."/>
        </authorList>
    </citation>
    <scope>NUCLEOTIDE SEQUENCE [LARGE SCALE GENOMIC DNA]</scope>
    <source>
        <strain evidence="3">IBT 16806</strain>
    </source>
</reference>
<dbReference type="GeneID" id="36528664"/>
<accession>A0A2I1C502</accession>
<evidence type="ECO:0000313" key="3">
    <source>
        <dbReference type="Proteomes" id="UP000234474"/>
    </source>
</evidence>
<keyword evidence="1" id="KW-0732">Signal</keyword>
<comment type="caution">
    <text evidence="2">The sequence shown here is derived from an EMBL/GenBank/DDBJ whole genome shotgun (WGS) entry which is preliminary data.</text>
</comment>
<evidence type="ECO:0000256" key="1">
    <source>
        <dbReference type="SAM" id="SignalP"/>
    </source>
</evidence>
<dbReference type="AlphaFoldDB" id="A0A2I1C502"/>
<gene>
    <name evidence="2" type="ORF">P174DRAFT_208597</name>
</gene>
<feature type="signal peptide" evidence="1">
    <location>
        <begin position="1"/>
        <end position="15"/>
    </location>
</feature>
<feature type="chain" id="PRO_5014133557" evidence="1">
    <location>
        <begin position="16"/>
        <end position="127"/>
    </location>
</feature>